<evidence type="ECO:0000256" key="5">
    <source>
        <dbReference type="ARBA" id="ARBA00023136"/>
    </source>
</evidence>
<keyword evidence="3 6" id="KW-0812">Transmembrane</keyword>
<evidence type="ECO:0000313" key="7">
    <source>
        <dbReference type="EMBL" id="KUH32427.1"/>
    </source>
</evidence>
<evidence type="ECO:0000256" key="4">
    <source>
        <dbReference type="ARBA" id="ARBA00022989"/>
    </source>
</evidence>
<evidence type="ECO:0000256" key="6">
    <source>
        <dbReference type="SAM" id="Phobius"/>
    </source>
</evidence>
<sequence length="89" mass="9568">MFEHTIPVLMALYGVAGVVYFIRVLLGPTVLDSILAGDCVSLDVALIALLVAVYYENNLLAGGAFFLVLWAFVLDVFASKYLVKGEVGV</sequence>
<keyword evidence="8" id="KW-1185">Reference proteome</keyword>
<protein>
    <submittedName>
        <fullName evidence="7">pH regulation protein F</fullName>
    </submittedName>
</protein>
<name>A0A117IT51_9EURY</name>
<comment type="caution">
    <text evidence="7">The sequence shown here is derived from an EMBL/GenBank/DDBJ whole genome shotgun (WGS) entry which is preliminary data.</text>
</comment>
<organism evidence="7 8">
    <name type="scientific">Thermococcus celericrescens</name>
    <dbReference type="NCBI Taxonomy" id="227598"/>
    <lineage>
        <taxon>Archaea</taxon>
        <taxon>Methanobacteriati</taxon>
        <taxon>Methanobacteriota</taxon>
        <taxon>Thermococci</taxon>
        <taxon>Thermococcales</taxon>
        <taxon>Thermococcaceae</taxon>
        <taxon>Thermococcus</taxon>
    </lineage>
</organism>
<comment type="subcellular location">
    <subcellularLocation>
        <location evidence="1">Cell membrane</location>
        <topology evidence="1">Multi-pass membrane protein</topology>
    </subcellularLocation>
</comment>
<feature type="transmembrane region" description="Helical" evidence="6">
    <location>
        <begin position="33"/>
        <end position="55"/>
    </location>
</feature>
<dbReference type="GO" id="GO:0005886">
    <property type="term" value="C:plasma membrane"/>
    <property type="evidence" value="ECO:0007669"/>
    <property type="project" value="UniProtKB-SubCell"/>
</dbReference>
<feature type="transmembrane region" description="Helical" evidence="6">
    <location>
        <begin position="61"/>
        <end position="83"/>
    </location>
</feature>
<proteinExistence type="predicted"/>
<gene>
    <name evidence="7" type="ORF">APY94_10105</name>
</gene>
<evidence type="ECO:0000256" key="1">
    <source>
        <dbReference type="ARBA" id="ARBA00004651"/>
    </source>
</evidence>
<evidence type="ECO:0000256" key="3">
    <source>
        <dbReference type="ARBA" id="ARBA00022692"/>
    </source>
</evidence>
<evidence type="ECO:0000313" key="8">
    <source>
        <dbReference type="Proteomes" id="UP000053462"/>
    </source>
</evidence>
<keyword evidence="4 6" id="KW-1133">Transmembrane helix</keyword>
<accession>A0A117IT51</accession>
<feature type="transmembrane region" description="Helical" evidence="6">
    <location>
        <begin position="6"/>
        <end position="26"/>
    </location>
</feature>
<reference evidence="7 8" key="1">
    <citation type="submission" date="2015-10" db="EMBL/GenBank/DDBJ databases">
        <title>Draft genome sequence of Thermococcus celericrescens strain DSM 17994.</title>
        <authorList>
            <person name="Hong S.-J."/>
            <person name="Park C.-E."/>
            <person name="Shin J.-H."/>
        </authorList>
    </citation>
    <scope>NUCLEOTIDE SEQUENCE [LARGE SCALE GENOMIC DNA]</scope>
    <source>
        <strain evidence="7 8">DSM 17994</strain>
    </source>
</reference>
<dbReference type="AlphaFoldDB" id="A0A117IT51"/>
<keyword evidence="5 6" id="KW-0472">Membrane</keyword>
<dbReference type="Pfam" id="PF04066">
    <property type="entry name" value="MrpF_PhaF"/>
    <property type="match status" value="1"/>
</dbReference>
<dbReference type="GO" id="GO:0015075">
    <property type="term" value="F:monoatomic ion transmembrane transporter activity"/>
    <property type="evidence" value="ECO:0007669"/>
    <property type="project" value="InterPro"/>
</dbReference>
<dbReference type="InterPro" id="IPR007208">
    <property type="entry name" value="MrpF/PhaF-like"/>
</dbReference>
<dbReference type="RefSeq" id="WP_058939508.1">
    <property type="nucleotide sequence ID" value="NZ_LLYW01000035.1"/>
</dbReference>
<dbReference type="STRING" id="227598.APY94_10105"/>
<keyword evidence="2" id="KW-1003">Cell membrane</keyword>
<dbReference type="OrthoDB" id="84883at2157"/>
<dbReference type="EMBL" id="LLYW01000035">
    <property type="protein sequence ID" value="KUH32427.1"/>
    <property type="molecule type" value="Genomic_DNA"/>
</dbReference>
<dbReference type="Proteomes" id="UP000053462">
    <property type="component" value="Unassembled WGS sequence"/>
</dbReference>
<evidence type="ECO:0000256" key="2">
    <source>
        <dbReference type="ARBA" id="ARBA00022475"/>
    </source>
</evidence>